<dbReference type="AlphaFoldDB" id="A0A9D1XBB6"/>
<dbReference type="PANTHER" id="PTHR35866">
    <property type="entry name" value="PUTATIVE-RELATED"/>
    <property type="match status" value="1"/>
</dbReference>
<evidence type="ECO:0000313" key="2">
    <source>
        <dbReference type="Proteomes" id="UP000886890"/>
    </source>
</evidence>
<reference evidence="1" key="2">
    <citation type="submission" date="2021-04" db="EMBL/GenBank/DDBJ databases">
        <authorList>
            <person name="Gilroy R."/>
        </authorList>
    </citation>
    <scope>NUCLEOTIDE SEQUENCE</scope>
    <source>
        <strain evidence="1">CHK183-1962</strain>
    </source>
</reference>
<dbReference type="InterPro" id="IPR005358">
    <property type="entry name" value="Puta_zinc/iron-chelating_dom"/>
</dbReference>
<comment type="caution">
    <text evidence="1">The sequence shown here is derived from an EMBL/GenBank/DDBJ whole genome shotgun (WGS) entry which is preliminary data.</text>
</comment>
<evidence type="ECO:0000313" key="1">
    <source>
        <dbReference type="EMBL" id="HIX76353.1"/>
    </source>
</evidence>
<accession>A0A9D1XBB6</accession>
<gene>
    <name evidence="1" type="ORF">H9734_01955</name>
</gene>
<dbReference type="Pfam" id="PF03692">
    <property type="entry name" value="CxxCxxCC"/>
    <property type="match status" value="1"/>
</dbReference>
<name>A0A9D1XBB6_9FIRM</name>
<sequence>MEREMNWEEVSDGRLYGPNDMVKADCGDCEGCSACCRGMGSSILLDPLDIFRMTGYLNCSFEQLMEENIELQVVDGMILPNLKMAGAGEACTFLNEQGRCTIHPARPGICRIFPLGRLYEDGGFQYFLQVNECRKKNRSKIKVKKWIDTPETATNSQYICDWHYFLKDAERVIHDRDEEVRKNWNLYLLKVFFLKPYQTQEDFYPQFYRRYFEAREVLESL</sequence>
<organism evidence="1 2">
    <name type="scientific">Candidatus Fusicatenibacter merdavium</name>
    <dbReference type="NCBI Taxonomy" id="2838600"/>
    <lineage>
        <taxon>Bacteria</taxon>
        <taxon>Bacillati</taxon>
        <taxon>Bacillota</taxon>
        <taxon>Clostridia</taxon>
        <taxon>Lachnospirales</taxon>
        <taxon>Lachnospiraceae</taxon>
        <taxon>Fusicatenibacter</taxon>
    </lineage>
</organism>
<dbReference type="EMBL" id="DXEK01000029">
    <property type="protein sequence ID" value="HIX76353.1"/>
    <property type="molecule type" value="Genomic_DNA"/>
</dbReference>
<protein>
    <submittedName>
        <fullName evidence="1">YkgJ family cysteine cluster protein</fullName>
    </submittedName>
</protein>
<reference evidence="1" key="1">
    <citation type="journal article" date="2021" name="PeerJ">
        <title>Extensive microbial diversity within the chicken gut microbiome revealed by metagenomics and culture.</title>
        <authorList>
            <person name="Gilroy R."/>
            <person name="Ravi A."/>
            <person name="Getino M."/>
            <person name="Pursley I."/>
            <person name="Horton D.L."/>
            <person name="Alikhan N.F."/>
            <person name="Baker D."/>
            <person name="Gharbi K."/>
            <person name="Hall N."/>
            <person name="Watson M."/>
            <person name="Adriaenssens E.M."/>
            <person name="Foster-Nyarko E."/>
            <person name="Jarju S."/>
            <person name="Secka A."/>
            <person name="Antonio M."/>
            <person name="Oren A."/>
            <person name="Chaudhuri R.R."/>
            <person name="La Ragione R."/>
            <person name="Hildebrand F."/>
            <person name="Pallen M.J."/>
        </authorList>
    </citation>
    <scope>NUCLEOTIDE SEQUENCE</scope>
    <source>
        <strain evidence="1">CHK183-1962</strain>
    </source>
</reference>
<dbReference type="Proteomes" id="UP000886890">
    <property type="component" value="Unassembled WGS sequence"/>
</dbReference>
<proteinExistence type="predicted"/>
<dbReference type="PANTHER" id="PTHR35866:SF1">
    <property type="entry name" value="YKGJ FAMILY CYSTEINE CLUSTER PROTEIN"/>
    <property type="match status" value="1"/>
</dbReference>